<feature type="domain" description="Peptidase S9 prolyl oligopeptidase catalytic" evidence="4">
    <location>
        <begin position="369"/>
        <end position="570"/>
    </location>
</feature>
<dbReference type="AlphaFoldDB" id="A0A919J4T0"/>
<sequence length="571" mass="60996">MDASVLPTSWAESLPTEAGGSFSPALSPDGGHCAYVSDRGGRPQVWVQQVGTGMAFRVDTGDAPVAQVLWSTGGGWLACLSAPGGGPRHEVWLVRPDGSGLHQVAGFGTDAADNMRWLPGRSQLVVTENLTTALLIEPASGTRTVVGTGELITLLDFFDGTALLRMGPRGSRHVVERSLATGTDRFVAIGEQAVFGPDGIIMRSEVDELPRLVTTGRLLAASDRAEVESFALAPDGSRVAVLWNVWGGTSSIEVISLSDEGRETVPMPGLVAADLTWSADGRTLGFAAEKPGQPSGIWVYADGAVQPVSVAPAAPDAVEPTLEFYSAHDELGLSGWLFRPAGDGPFPTVLWFHGGPEDQERPRHGPLFQALVARGIAVFAPNVRGSSGFGRSFVNADNGRLRYAGIEDVRSSVRFLVFSGVADPARIGCMGRSYGGYLTLIALTWFPDLFRAGIDVCGMSDFATFYEHTEPWIAAAAVSKYGDPKTDAALLADLSPMTRIDDLRAPLMLIHGENDTNVPVIESAQVAAALSAREIPHRYLLFPDEGHQLLNQQSRADYLQETIDWLSKYLL</sequence>
<dbReference type="InterPro" id="IPR011659">
    <property type="entry name" value="WD40"/>
</dbReference>
<protein>
    <submittedName>
        <fullName evidence="5">Peptidase S9</fullName>
    </submittedName>
</protein>
<evidence type="ECO:0000313" key="5">
    <source>
        <dbReference type="EMBL" id="GIE13377.1"/>
    </source>
</evidence>
<dbReference type="PRINTS" id="PR00862">
    <property type="entry name" value="PROLIGOPTASE"/>
</dbReference>
<dbReference type="Proteomes" id="UP000598174">
    <property type="component" value="Unassembled WGS sequence"/>
</dbReference>
<dbReference type="SUPFAM" id="SSF69304">
    <property type="entry name" value="Tricorn protease N-terminal domain"/>
    <property type="match status" value="1"/>
</dbReference>
<evidence type="ECO:0000259" key="4">
    <source>
        <dbReference type="Pfam" id="PF00326"/>
    </source>
</evidence>
<dbReference type="Pfam" id="PF00326">
    <property type="entry name" value="Peptidase_S9"/>
    <property type="match status" value="1"/>
</dbReference>
<dbReference type="Gene3D" id="2.120.10.30">
    <property type="entry name" value="TolB, C-terminal domain"/>
    <property type="match status" value="2"/>
</dbReference>
<reference evidence="5" key="1">
    <citation type="submission" date="2021-01" db="EMBL/GenBank/DDBJ databases">
        <title>Whole genome shotgun sequence of Actinoplanes ferrugineus NBRC 15555.</title>
        <authorList>
            <person name="Komaki H."/>
            <person name="Tamura T."/>
        </authorList>
    </citation>
    <scope>NUCLEOTIDE SEQUENCE</scope>
    <source>
        <strain evidence="5">NBRC 15555</strain>
    </source>
</reference>
<evidence type="ECO:0000313" key="6">
    <source>
        <dbReference type="Proteomes" id="UP000598174"/>
    </source>
</evidence>
<dbReference type="SUPFAM" id="SSF53474">
    <property type="entry name" value="alpha/beta-Hydrolases"/>
    <property type="match status" value="1"/>
</dbReference>
<accession>A0A919J4T0</accession>
<organism evidence="5 6">
    <name type="scientific">Paractinoplanes ferrugineus</name>
    <dbReference type="NCBI Taxonomy" id="113564"/>
    <lineage>
        <taxon>Bacteria</taxon>
        <taxon>Bacillati</taxon>
        <taxon>Actinomycetota</taxon>
        <taxon>Actinomycetes</taxon>
        <taxon>Micromonosporales</taxon>
        <taxon>Micromonosporaceae</taxon>
        <taxon>Paractinoplanes</taxon>
    </lineage>
</organism>
<gene>
    <name evidence="5" type="ORF">Afe05nite_52170</name>
</gene>
<dbReference type="Gene3D" id="3.40.50.1820">
    <property type="entry name" value="alpha/beta hydrolase"/>
    <property type="match status" value="1"/>
</dbReference>
<evidence type="ECO:0000256" key="2">
    <source>
        <dbReference type="ARBA" id="ARBA00022825"/>
    </source>
</evidence>
<keyword evidence="6" id="KW-1185">Reference proteome</keyword>
<dbReference type="InterPro" id="IPR002470">
    <property type="entry name" value="Peptidase_S9A"/>
</dbReference>
<proteinExistence type="predicted"/>
<dbReference type="InterPro" id="IPR011042">
    <property type="entry name" value="6-blade_b-propeller_TolB-like"/>
</dbReference>
<dbReference type="InterPro" id="IPR001375">
    <property type="entry name" value="Peptidase_S9_cat"/>
</dbReference>
<dbReference type="GO" id="GO:0006508">
    <property type="term" value="P:proteolysis"/>
    <property type="evidence" value="ECO:0007669"/>
    <property type="project" value="InterPro"/>
</dbReference>
<feature type="compositionally biased region" description="Polar residues" evidence="3">
    <location>
        <begin position="1"/>
        <end position="11"/>
    </location>
</feature>
<dbReference type="PANTHER" id="PTHR42776:SF27">
    <property type="entry name" value="DIPEPTIDYL PEPTIDASE FAMILY MEMBER 6"/>
    <property type="match status" value="1"/>
</dbReference>
<evidence type="ECO:0000256" key="1">
    <source>
        <dbReference type="ARBA" id="ARBA00022801"/>
    </source>
</evidence>
<evidence type="ECO:0000256" key="3">
    <source>
        <dbReference type="SAM" id="MobiDB-lite"/>
    </source>
</evidence>
<dbReference type="InterPro" id="IPR029058">
    <property type="entry name" value="AB_hydrolase_fold"/>
</dbReference>
<keyword evidence="2" id="KW-0720">Serine protease</keyword>
<comment type="caution">
    <text evidence="5">The sequence shown here is derived from an EMBL/GenBank/DDBJ whole genome shotgun (WGS) entry which is preliminary data.</text>
</comment>
<keyword evidence="1" id="KW-0378">Hydrolase</keyword>
<dbReference type="EMBL" id="BOMM01000048">
    <property type="protein sequence ID" value="GIE13377.1"/>
    <property type="molecule type" value="Genomic_DNA"/>
</dbReference>
<keyword evidence="2" id="KW-0645">Protease</keyword>
<feature type="region of interest" description="Disordered" evidence="3">
    <location>
        <begin position="1"/>
        <end position="25"/>
    </location>
</feature>
<dbReference type="GO" id="GO:0004252">
    <property type="term" value="F:serine-type endopeptidase activity"/>
    <property type="evidence" value="ECO:0007669"/>
    <property type="project" value="InterPro"/>
</dbReference>
<dbReference type="PANTHER" id="PTHR42776">
    <property type="entry name" value="SERINE PEPTIDASE S9 FAMILY MEMBER"/>
    <property type="match status" value="1"/>
</dbReference>
<dbReference type="Pfam" id="PF07676">
    <property type="entry name" value="PD40"/>
    <property type="match status" value="2"/>
</dbReference>
<name>A0A919J4T0_9ACTN</name>